<name>A0A2P5BXL0_PARAD</name>
<dbReference type="AlphaFoldDB" id="A0A2P5BXL0"/>
<gene>
    <name evidence="1" type="ORF">PanWU01x14_201030</name>
</gene>
<reference evidence="2" key="1">
    <citation type="submission" date="2016-06" db="EMBL/GenBank/DDBJ databases">
        <title>Parallel loss of symbiosis genes in relatives of nitrogen-fixing non-legume Parasponia.</title>
        <authorList>
            <person name="Van Velzen R."/>
            <person name="Holmer R."/>
            <person name="Bu F."/>
            <person name="Rutten L."/>
            <person name="Van Zeijl A."/>
            <person name="Liu W."/>
            <person name="Santuari L."/>
            <person name="Cao Q."/>
            <person name="Sharma T."/>
            <person name="Shen D."/>
            <person name="Roswanjaya Y."/>
            <person name="Wardhani T."/>
            <person name="Kalhor M.S."/>
            <person name="Jansen J."/>
            <person name="Van den Hoogen J."/>
            <person name="Gungor B."/>
            <person name="Hartog M."/>
            <person name="Hontelez J."/>
            <person name="Verver J."/>
            <person name="Yang W.-C."/>
            <person name="Schijlen E."/>
            <person name="Repin R."/>
            <person name="Schilthuizen M."/>
            <person name="Schranz E."/>
            <person name="Heidstra R."/>
            <person name="Miyata K."/>
            <person name="Fedorova E."/>
            <person name="Kohlen W."/>
            <person name="Bisseling T."/>
            <person name="Smit S."/>
            <person name="Geurts R."/>
        </authorList>
    </citation>
    <scope>NUCLEOTIDE SEQUENCE [LARGE SCALE GENOMIC DNA]</scope>
    <source>
        <strain evidence="2">cv. WU1-14</strain>
    </source>
</reference>
<evidence type="ECO:0000313" key="2">
    <source>
        <dbReference type="Proteomes" id="UP000237105"/>
    </source>
</evidence>
<protein>
    <submittedName>
        <fullName evidence="1">Uncharacterized protein</fullName>
    </submittedName>
</protein>
<dbReference type="Proteomes" id="UP000237105">
    <property type="component" value="Unassembled WGS sequence"/>
</dbReference>
<dbReference type="EMBL" id="JXTB01000205">
    <property type="protein sequence ID" value="PON53545.1"/>
    <property type="molecule type" value="Genomic_DNA"/>
</dbReference>
<evidence type="ECO:0000313" key="1">
    <source>
        <dbReference type="EMBL" id="PON53545.1"/>
    </source>
</evidence>
<accession>A0A2P5BXL0</accession>
<keyword evidence="2" id="KW-1185">Reference proteome</keyword>
<sequence length="228" mass="23304">MLTNSKGGADSAKVANGMAKNVISVVKDWKEDADSAEAANGDKGGVSVEREIVTDRSSTVSLEEGVGSVEVANTWPKNAVSEEETMLTDSKEGANSAKVANGIAKNAVLVVADWKEDATSAEVINGAKSSVPVEGEVVADCNSAVSLKEGVGSVKVANAWPKNAVSEEGTTLTDSKEGANSAKVANGMAKNMISVVMDWKEDFASTEAANGAKGGVSAEGEVAIVPYH</sequence>
<proteinExistence type="predicted"/>
<organism evidence="1 2">
    <name type="scientific">Parasponia andersonii</name>
    <name type="common">Sponia andersonii</name>
    <dbReference type="NCBI Taxonomy" id="3476"/>
    <lineage>
        <taxon>Eukaryota</taxon>
        <taxon>Viridiplantae</taxon>
        <taxon>Streptophyta</taxon>
        <taxon>Embryophyta</taxon>
        <taxon>Tracheophyta</taxon>
        <taxon>Spermatophyta</taxon>
        <taxon>Magnoliopsida</taxon>
        <taxon>eudicotyledons</taxon>
        <taxon>Gunneridae</taxon>
        <taxon>Pentapetalae</taxon>
        <taxon>rosids</taxon>
        <taxon>fabids</taxon>
        <taxon>Rosales</taxon>
        <taxon>Cannabaceae</taxon>
        <taxon>Parasponia</taxon>
    </lineage>
</organism>
<dbReference type="OrthoDB" id="10454201at2759"/>
<comment type="caution">
    <text evidence="1">The sequence shown here is derived from an EMBL/GenBank/DDBJ whole genome shotgun (WGS) entry which is preliminary data.</text>
</comment>